<dbReference type="OrthoDB" id="2356035at2759"/>
<keyword evidence="1" id="KW-0472">Membrane</keyword>
<organism evidence="2 3">
    <name type="scientific">Rhododendron simsii</name>
    <name type="common">Sims's rhododendron</name>
    <dbReference type="NCBI Taxonomy" id="118357"/>
    <lineage>
        <taxon>Eukaryota</taxon>
        <taxon>Viridiplantae</taxon>
        <taxon>Streptophyta</taxon>
        <taxon>Embryophyta</taxon>
        <taxon>Tracheophyta</taxon>
        <taxon>Spermatophyta</taxon>
        <taxon>Magnoliopsida</taxon>
        <taxon>eudicotyledons</taxon>
        <taxon>Gunneridae</taxon>
        <taxon>Pentapetalae</taxon>
        <taxon>asterids</taxon>
        <taxon>Ericales</taxon>
        <taxon>Ericaceae</taxon>
        <taxon>Ericoideae</taxon>
        <taxon>Rhodoreae</taxon>
        <taxon>Rhododendron</taxon>
    </lineage>
</organism>
<protein>
    <submittedName>
        <fullName evidence="2">Uncharacterized protein</fullName>
    </submittedName>
</protein>
<dbReference type="EMBL" id="WJXA01000003">
    <property type="protein sequence ID" value="KAF7149267.1"/>
    <property type="molecule type" value="Genomic_DNA"/>
</dbReference>
<gene>
    <name evidence="2" type="ORF">RHSIM_Rhsim03G0255200</name>
</gene>
<comment type="caution">
    <text evidence="2">The sequence shown here is derived from an EMBL/GenBank/DDBJ whole genome shotgun (WGS) entry which is preliminary data.</text>
</comment>
<proteinExistence type="predicted"/>
<evidence type="ECO:0000313" key="2">
    <source>
        <dbReference type="EMBL" id="KAF7149267.1"/>
    </source>
</evidence>
<dbReference type="PANTHER" id="PTHR31549:SF23">
    <property type="entry name" value="OS03G0591600 PROTEIN"/>
    <property type="match status" value="1"/>
</dbReference>
<keyword evidence="3" id="KW-1185">Reference proteome</keyword>
<sequence>MPLTSIFESSSSEQRWLAEICNILEKEVKVEIDHPVSVFRVPATLSVLRPSAYTPQVIGLGPYHRFRLEIYDMERYKLAAASRLQRDFKNLEFKQLVSGLSRLEYKVRACYHKYLDIEGETLAWIMAIDGLFLLEFLRCFNSSTSISTANLVDSVGRKLAHEAVLGDILMLENQIPIFVLWEILSMQMQSSSQLEGAEELFPTTLKNFCKALSPVKIREDLVLSQVSKHAHLLDLLYHLIVPELVGPAVGPCNIYWESEAAILENNPDLDSSKFSTNIFEHLWSMCSKLNVGFVRHTTTLVTSIGGVSGKLISGIRFIPSQSKEDIKPEEEGTKPPNVEEIMIPTVYHLSRARVPLRPSTGGIETIKFDQSTKKLYLPVIRLNVNSEVIMRNLVAYEASIGSESLVFTRYIELMNGIINTAEDAKLLREKKIIVNSLKSDADVAQLFNGMSKPVRLTNVPFIDKTIEDVNKYYNNTAAVKCNRRFKNFVYGSWRILTILAVVVLLLLMGVQSFCSVYSCPKLFNSTLSSSD</sequence>
<evidence type="ECO:0000256" key="1">
    <source>
        <dbReference type="SAM" id="Phobius"/>
    </source>
</evidence>
<dbReference type="Pfam" id="PF03140">
    <property type="entry name" value="DUF247"/>
    <property type="match status" value="1"/>
</dbReference>
<evidence type="ECO:0000313" key="3">
    <source>
        <dbReference type="Proteomes" id="UP000626092"/>
    </source>
</evidence>
<dbReference type="AlphaFoldDB" id="A0A834H9R1"/>
<keyword evidence="1" id="KW-1133">Transmembrane helix</keyword>
<accession>A0A834H9R1</accession>
<feature type="transmembrane region" description="Helical" evidence="1">
    <location>
        <begin position="493"/>
        <end position="513"/>
    </location>
</feature>
<reference evidence="2" key="1">
    <citation type="submission" date="2019-11" db="EMBL/GenBank/DDBJ databases">
        <authorList>
            <person name="Liu Y."/>
            <person name="Hou J."/>
            <person name="Li T.-Q."/>
            <person name="Guan C.-H."/>
            <person name="Wu X."/>
            <person name="Wu H.-Z."/>
            <person name="Ling F."/>
            <person name="Zhang R."/>
            <person name="Shi X.-G."/>
            <person name="Ren J.-P."/>
            <person name="Chen E.-F."/>
            <person name="Sun J.-M."/>
        </authorList>
    </citation>
    <scope>NUCLEOTIDE SEQUENCE</scope>
    <source>
        <strain evidence="2">Adult_tree_wgs_1</strain>
        <tissue evidence="2">Leaves</tissue>
    </source>
</reference>
<name>A0A834H9R1_RHOSS</name>
<dbReference type="Proteomes" id="UP000626092">
    <property type="component" value="Unassembled WGS sequence"/>
</dbReference>
<dbReference type="PANTHER" id="PTHR31549">
    <property type="entry name" value="PROTEIN, PUTATIVE (DUF247)-RELATED-RELATED"/>
    <property type="match status" value="1"/>
</dbReference>
<dbReference type="InterPro" id="IPR004158">
    <property type="entry name" value="DUF247_pln"/>
</dbReference>
<keyword evidence="1" id="KW-0812">Transmembrane</keyword>